<proteinExistence type="predicted"/>
<accession>A0A1L9QN37</accession>
<keyword evidence="3" id="KW-1185">Reference proteome</keyword>
<evidence type="ECO:0000259" key="1">
    <source>
        <dbReference type="Pfam" id="PF01957"/>
    </source>
</evidence>
<dbReference type="EMBL" id="MLAW01000038">
    <property type="protein sequence ID" value="OJJ24098.1"/>
    <property type="molecule type" value="Genomic_DNA"/>
</dbReference>
<sequence>MVDQPIPPYGRGRVYYRGSWWPATCMEETTLLTGQEVRVIQRQNITLLVTPVVSRLTQG</sequence>
<comment type="caution">
    <text evidence="2">The sequence shown here is derived from an EMBL/GenBank/DDBJ whole genome shotgun (WGS) entry which is preliminary data.</text>
</comment>
<organism evidence="2 3">
    <name type="scientific">Roseofilum reptotaenium AO1-A</name>
    <dbReference type="NCBI Taxonomy" id="1925591"/>
    <lineage>
        <taxon>Bacteria</taxon>
        <taxon>Bacillati</taxon>
        <taxon>Cyanobacteriota</taxon>
        <taxon>Cyanophyceae</taxon>
        <taxon>Desertifilales</taxon>
        <taxon>Desertifilaceae</taxon>
        <taxon>Roseofilum</taxon>
    </lineage>
</organism>
<dbReference type="InterPro" id="IPR012340">
    <property type="entry name" value="NA-bd_OB-fold"/>
</dbReference>
<evidence type="ECO:0000313" key="2">
    <source>
        <dbReference type="EMBL" id="OJJ24098.1"/>
    </source>
</evidence>
<evidence type="ECO:0000313" key="3">
    <source>
        <dbReference type="Proteomes" id="UP000183940"/>
    </source>
</evidence>
<dbReference type="InterPro" id="IPR002810">
    <property type="entry name" value="NfeD-like_C"/>
</dbReference>
<dbReference type="SUPFAM" id="SSF141322">
    <property type="entry name" value="NfeD domain-like"/>
    <property type="match status" value="1"/>
</dbReference>
<gene>
    <name evidence="2" type="ORF">BI308_18565</name>
</gene>
<name>A0A1L9QN37_9CYAN</name>
<dbReference type="Pfam" id="PF01957">
    <property type="entry name" value="NfeD"/>
    <property type="match status" value="1"/>
</dbReference>
<dbReference type="AlphaFoldDB" id="A0A1L9QN37"/>
<feature type="domain" description="NfeD-like C-terminal" evidence="1">
    <location>
        <begin position="8"/>
        <end position="51"/>
    </location>
</feature>
<dbReference type="Gene3D" id="2.40.50.140">
    <property type="entry name" value="Nucleic acid-binding proteins"/>
    <property type="match status" value="1"/>
</dbReference>
<reference evidence="2" key="1">
    <citation type="submission" date="2016-10" db="EMBL/GenBank/DDBJ databases">
        <title>CRISPR-Cas defence system in Roseofilum reptotaenium: evidence of a bacteriophage-cyanobacterium arms race in the coral black band disease.</title>
        <authorList>
            <person name="Buerger P."/>
            <person name="Wood-Charlson E.M."/>
            <person name="Weynberg K.D."/>
            <person name="Willis B."/>
            <person name="Van Oppen M.J."/>
        </authorList>
    </citation>
    <scope>NUCLEOTIDE SEQUENCE [LARGE SCALE GENOMIC DNA]</scope>
    <source>
        <strain evidence="2">AO1-A</strain>
    </source>
</reference>
<dbReference type="Proteomes" id="UP000183940">
    <property type="component" value="Unassembled WGS sequence"/>
</dbReference>
<protein>
    <recommendedName>
        <fullName evidence="1">NfeD-like C-terminal domain-containing protein</fullName>
    </recommendedName>
</protein>